<dbReference type="EMBL" id="UOFC01000007">
    <property type="protein sequence ID" value="VAW44430.1"/>
    <property type="molecule type" value="Genomic_DNA"/>
</dbReference>
<reference evidence="1" key="1">
    <citation type="submission" date="2018-06" db="EMBL/GenBank/DDBJ databases">
        <authorList>
            <person name="Zhirakovskaya E."/>
        </authorList>
    </citation>
    <scope>NUCLEOTIDE SEQUENCE</scope>
</reference>
<accession>A0A3B0VVQ3</accession>
<organism evidence="1">
    <name type="scientific">hydrothermal vent metagenome</name>
    <dbReference type="NCBI Taxonomy" id="652676"/>
    <lineage>
        <taxon>unclassified sequences</taxon>
        <taxon>metagenomes</taxon>
        <taxon>ecological metagenomes</taxon>
    </lineage>
</organism>
<name>A0A3B0VVQ3_9ZZZZ</name>
<proteinExistence type="predicted"/>
<evidence type="ECO:0000313" key="1">
    <source>
        <dbReference type="EMBL" id="VAW44430.1"/>
    </source>
</evidence>
<sequence length="192" mass="21963">MIVGIITIIAILSMNYWLNDSAMKVTKIPIKQAPIKKFINISEMFSQTEFENIKNFILSNGNRQTYRNYDNNNPHYDYGDFSAYLGADIGQGNINNDKNISDFNKLVIMSRHTGIKYYALIIVREGDITYKEPDIKRQKTGIVAGMKEGNVYLVYDRGLESRESLKAKILPYITTIKSTLNLATNDPDKLNY</sequence>
<protein>
    <submittedName>
        <fullName evidence="1">Uncharacterized protein</fullName>
    </submittedName>
</protein>
<gene>
    <name evidence="1" type="ORF">MNBD_GAMMA03-894</name>
</gene>
<dbReference type="AlphaFoldDB" id="A0A3B0VVQ3"/>